<reference evidence="1 2" key="1">
    <citation type="journal article" date="2009" name="Environ. Microbiol.">
        <title>Comparative genomics of marine cyanomyoviruses reveals the widespread occurrence of Synechococcus host genes localized to a hyperplastic region: implications for mechanisms of cyanophage evolution.</title>
        <authorList>
            <person name="Millard A.D."/>
            <person name="Zwirglmaier K."/>
            <person name="Downey M.J."/>
            <person name="Mann N.H."/>
            <person name="Scanlan D.J."/>
        </authorList>
    </citation>
    <scope>NUCLEOTIDE SEQUENCE</scope>
</reference>
<protein>
    <submittedName>
        <fullName evidence="1">Hypothetical cyanophage protein</fullName>
    </submittedName>
</protein>
<keyword evidence="2" id="KW-1185">Reference proteome</keyword>
<dbReference type="KEGG" id="vg:8303287"/>
<dbReference type="GeneID" id="8303287"/>
<sequence length="115" mass="13104">MSITNHLETAEEAVRQALINALAEGDDHWLSELFDLLNQTSGLRKKVSNTIRFTDNKTQWAKDWSEYNFNLTSDYLNRPGRDLDAMDNIDFGGNISVNTNSPDVISFGDYQSRED</sequence>
<organism evidence="1 2">
    <name type="scientific">Synechococcus phage S-RSM4</name>
    <dbReference type="NCBI Taxonomy" id="555387"/>
    <lineage>
        <taxon>Viruses</taxon>
        <taxon>Duplodnaviria</taxon>
        <taxon>Heunggongvirae</taxon>
        <taxon>Uroviricota</taxon>
        <taxon>Caudoviricetes</taxon>
        <taxon>Pantevenvirales</taxon>
        <taxon>Kyanoviridae</taxon>
        <taxon>Gibbetvirus</taxon>
        <taxon>Gibbetvirus rsm4</taxon>
    </lineage>
</organism>
<dbReference type="EMBL" id="FM207411">
    <property type="protein sequence ID" value="CAR63240.1"/>
    <property type="molecule type" value="Genomic_DNA"/>
</dbReference>
<gene>
    <name evidence="1" type="ORF">SRSM4_043</name>
</gene>
<proteinExistence type="predicted"/>
<accession>C7BV11</accession>
<dbReference type="OrthoDB" id="23481at10239"/>
<evidence type="ECO:0000313" key="1">
    <source>
        <dbReference type="EMBL" id="CAR63240.1"/>
    </source>
</evidence>
<name>C7BV11_9CAUD</name>
<evidence type="ECO:0000313" key="2">
    <source>
        <dbReference type="Proteomes" id="UP000001515"/>
    </source>
</evidence>
<dbReference type="Proteomes" id="UP000001515">
    <property type="component" value="Segment"/>
</dbReference>
<dbReference type="RefSeq" id="YP_003097277.1">
    <property type="nucleotide sequence ID" value="NC_013085.1"/>
</dbReference>